<name>A0A7J7SUV9_PIPKU</name>
<dbReference type="AlphaFoldDB" id="A0A7J7SUV9"/>
<evidence type="ECO:0000313" key="1">
    <source>
        <dbReference type="EMBL" id="KAF6292160.1"/>
    </source>
</evidence>
<dbReference type="EMBL" id="JACAGB010000037">
    <property type="protein sequence ID" value="KAF6292160.1"/>
    <property type="molecule type" value="Genomic_DNA"/>
</dbReference>
<comment type="caution">
    <text evidence="1">The sequence shown here is derived from an EMBL/GenBank/DDBJ whole genome shotgun (WGS) entry which is preliminary data.</text>
</comment>
<protein>
    <submittedName>
        <fullName evidence="1">Uncharacterized protein</fullName>
    </submittedName>
</protein>
<organism evidence="1 2">
    <name type="scientific">Pipistrellus kuhlii</name>
    <name type="common">Kuhl's pipistrelle</name>
    <dbReference type="NCBI Taxonomy" id="59472"/>
    <lineage>
        <taxon>Eukaryota</taxon>
        <taxon>Metazoa</taxon>
        <taxon>Chordata</taxon>
        <taxon>Craniata</taxon>
        <taxon>Vertebrata</taxon>
        <taxon>Euteleostomi</taxon>
        <taxon>Mammalia</taxon>
        <taxon>Eutheria</taxon>
        <taxon>Laurasiatheria</taxon>
        <taxon>Chiroptera</taxon>
        <taxon>Yangochiroptera</taxon>
        <taxon>Vespertilionidae</taxon>
        <taxon>Pipistrellus</taxon>
    </lineage>
</organism>
<accession>A0A7J7SUV9</accession>
<sequence length="123" mass="13445">MKAKHPIASPMPTEGYDILRLVMCLFVTLPYLNENANPSRMRAPCFPLCVFPHPVIALRTMNISGKLSAALGSSLKADGGMSLSVIGHLLVTLPGGPITLQVSCIYSLTSNRDYNLQYVYLYN</sequence>
<proteinExistence type="predicted"/>
<gene>
    <name evidence="1" type="ORF">mPipKuh1_009769</name>
</gene>
<evidence type="ECO:0000313" key="2">
    <source>
        <dbReference type="Proteomes" id="UP000558488"/>
    </source>
</evidence>
<keyword evidence="2" id="KW-1185">Reference proteome</keyword>
<reference evidence="1 2" key="1">
    <citation type="journal article" date="2020" name="Nature">
        <title>Six reference-quality genomes reveal evolution of bat adaptations.</title>
        <authorList>
            <person name="Jebb D."/>
            <person name="Huang Z."/>
            <person name="Pippel M."/>
            <person name="Hughes G.M."/>
            <person name="Lavrichenko K."/>
            <person name="Devanna P."/>
            <person name="Winkler S."/>
            <person name="Jermiin L.S."/>
            <person name="Skirmuntt E.C."/>
            <person name="Katzourakis A."/>
            <person name="Burkitt-Gray L."/>
            <person name="Ray D.A."/>
            <person name="Sullivan K.A.M."/>
            <person name="Roscito J.G."/>
            <person name="Kirilenko B.M."/>
            <person name="Davalos L.M."/>
            <person name="Corthals A.P."/>
            <person name="Power M.L."/>
            <person name="Jones G."/>
            <person name="Ransome R.D."/>
            <person name="Dechmann D.K.N."/>
            <person name="Locatelli A.G."/>
            <person name="Puechmaille S.J."/>
            <person name="Fedrigo O."/>
            <person name="Jarvis E.D."/>
            <person name="Hiller M."/>
            <person name="Vernes S.C."/>
            <person name="Myers E.W."/>
            <person name="Teeling E.C."/>
        </authorList>
    </citation>
    <scope>NUCLEOTIDE SEQUENCE [LARGE SCALE GENOMIC DNA]</scope>
    <source>
        <strain evidence="1">MPipKuh1</strain>
        <tissue evidence="1">Flight muscle</tissue>
    </source>
</reference>
<dbReference type="Proteomes" id="UP000558488">
    <property type="component" value="Unassembled WGS sequence"/>
</dbReference>